<sequence length="227" mass="24876">MGRPATSGCMPPPATTRAHYTVDPFIYLGRLRRVCAVASNEGLCITDNGSDNKQTSAFTLRLHVNTTPHGRCIRFALVCWRICGSRPALASSQAFTNLLRWAFGGPSADLQWTLFSSRAEETSPRHFTHKKRAWPLPSARASHTHTHTLGASDTPRAPPPPCDSLPRPHAPSLRRLCPQPARTWPAASDGPPRPSRGNASPRTRLTICPASREGRFSAPPKHRNVDL</sequence>
<keyword evidence="3" id="KW-1185">Reference proteome</keyword>
<organism evidence="2 3">
    <name type="scientific">Karstenula rhodostoma CBS 690.94</name>
    <dbReference type="NCBI Taxonomy" id="1392251"/>
    <lineage>
        <taxon>Eukaryota</taxon>
        <taxon>Fungi</taxon>
        <taxon>Dikarya</taxon>
        <taxon>Ascomycota</taxon>
        <taxon>Pezizomycotina</taxon>
        <taxon>Dothideomycetes</taxon>
        <taxon>Pleosporomycetidae</taxon>
        <taxon>Pleosporales</taxon>
        <taxon>Massarineae</taxon>
        <taxon>Didymosphaeriaceae</taxon>
        <taxon>Karstenula</taxon>
    </lineage>
</organism>
<proteinExistence type="predicted"/>
<evidence type="ECO:0000256" key="1">
    <source>
        <dbReference type="SAM" id="MobiDB-lite"/>
    </source>
</evidence>
<evidence type="ECO:0000313" key="3">
    <source>
        <dbReference type="Proteomes" id="UP000799764"/>
    </source>
</evidence>
<gene>
    <name evidence="2" type="ORF">P171DRAFT_55819</name>
</gene>
<evidence type="ECO:0000313" key="2">
    <source>
        <dbReference type="EMBL" id="KAF2443089.1"/>
    </source>
</evidence>
<protein>
    <submittedName>
        <fullName evidence="2">Uncharacterized protein</fullName>
    </submittedName>
</protein>
<comment type="caution">
    <text evidence="2">The sequence shown here is derived from an EMBL/GenBank/DDBJ whole genome shotgun (WGS) entry which is preliminary data.</text>
</comment>
<dbReference type="AlphaFoldDB" id="A0A9P4U964"/>
<dbReference type="EMBL" id="MU001503">
    <property type="protein sequence ID" value="KAF2443089.1"/>
    <property type="molecule type" value="Genomic_DNA"/>
</dbReference>
<dbReference type="Proteomes" id="UP000799764">
    <property type="component" value="Unassembled WGS sequence"/>
</dbReference>
<feature type="region of interest" description="Disordered" evidence="1">
    <location>
        <begin position="124"/>
        <end position="227"/>
    </location>
</feature>
<name>A0A9P4U964_9PLEO</name>
<accession>A0A9P4U964</accession>
<reference evidence="2" key="1">
    <citation type="journal article" date="2020" name="Stud. Mycol.">
        <title>101 Dothideomycetes genomes: a test case for predicting lifestyles and emergence of pathogens.</title>
        <authorList>
            <person name="Haridas S."/>
            <person name="Albert R."/>
            <person name="Binder M."/>
            <person name="Bloem J."/>
            <person name="Labutti K."/>
            <person name="Salamov A."/>
            <person name="Andreopoulos B."/>
            <person name="Baker S."/>
            <person name="Barry K."/>
            <person name="Bills G."/>
            <person name="Bluhm B."/>
            <person name="Cannon C."/>
            <person name="Castanera R."/>
            <person name="Culley D."/>
            <person name="Daum C."/>
            <person name="Ezra D."/>
            <person name="Gonzalez J."/>
            <person name="Henrissat B."/>
            <person name="Kuo A."/>
            <person name="Liang C."/>
            <person name="Lipzen A."/>
            <person name="Lutzoni F."/>
            <person name="Magnuson J."/>
            <person name="Mondo S."/>
            <person name="Nolan M."/>
            <person name="Ohm R."/>
            <person name="Pangilinan J."/>
            <person name="Park H.-J."/>
            <person name="Ramirez L."/>
            <person name="Alfaro M."/>
            <person name="Sun H."/>
            <person name="Tritt A."/>
            <person name="Yoshinaga Y."/>
            <person name="Zwiers L.-H."/>
            <person name="Turgeon B."/>
            <person name="Goodwin S."/>
            <person name="Spatafora J."/>
            <person name="Crous P."/>
            <person name="Grigoriev I."/>
        </authorList>
    </citation>
    <scope>NUCLEOTIDE SEQUENCE</scope>
    <source>
        <strain evidence="2">CBS 690.94</strain>
    </source>
</reference>